<dbReference type="OrthoDB" id="2270427at2"/>
<dbReference type="InterPro" id="IPR013225">
    <property type="entry name" value="PaaX_C"/>
</dbReference>
<evidence type="ECO:0000313" key="5">
    <source>
        <dbReference type="Proteomes" id="UP000460272"/>
    </source>
</evidence>
<dbReference type="Pfam" id="PF07848">
    <property type="entry name" value="PaaX"/>
    <property type="match status" value="1"/>
</dbReference>
<dbReference type="Gene3D" id="1.20.58.1460">
    <property type="match status" value="1"/>
</dbReference>
<dbReference type="PANTHER" id="PTHR30319">
    <property type="entry name" value="PHENYLACETIC ACID REGULATOR-RELATED TRANSCRIPTIONAL REPRESSOR"/>
    <property type="match status" value="1"/>
</dbReference>
<dbReference type="EMBL" id="RPFW01000008">
    <property type="protein sequence ID" value="TVZ00930.1"/>
    <property type="molecule type" value="Genomic_DNA"/>
</dbReference>
<dbReference type="GO" id="GO:0006351">
    <property type="term" value="P:DNA-templated transcription"/>
    <property type="evidence" value="ECO:0007669"/>
    <property type="project" value="InterPro"/>
</dbReference>
<dbReference type="Gene3D" id="3.30.70.2650">
    <property type="match status" value="1"/>
</dbReference>
<evidence type="ECO:0000259" key="3">
    <source>
        <dbReference type="Pfam" id="PF20803"/>
    </source>
</evidence>
<feature type="domain" description="Transcriptional repressor PaaX-like central Cas2-like" evidence="3">
    <location>
        <begin position="84"/>
        <end position="166"/>
    </location>
</feature>
<dbReference type="PANTHER" id="PTHR30319:SF1">
    <property type="entry name" value="TRANSCRIPTIONAL REPRESSOR PAAX"/>
    <property type="match status" value="1"/>
</dbReference>
<dbReference type="InterPro" id="IPR012906">
    <property type="entry name" value="PaaX-like_N"/>
</dbReference>
<dbReference type="Proteomes" id="UP000460272">
    <property type="component" value="Unassembled WGS sequence"/>
</dbReference>
<feature type="domain" description="Transcriptional repressor PaaX-like N-terminal" evidence="1">
    <location>
        <begin position="1"/>
        <end position="63"/>
    </location>
</feature>
<comment type="caution">
    <text evidence="4">The sequence shown here is derived from an EMBL/GenBank/DDBJ whole genome shotgun (WGS) entry which is preliminary data.</text>
</comment>
<evidence type="ECO:0000259" key="2">
    <source>
        <dbReference type="Pfam" id="PF08223"/>
    </source>
</evidence>
<dbReference type="Pfam" id="PF20803">
    <property type="entry name" value="PaaX_M"/>
    <property type="match status" value="1"/>
</dbReference>
<sequence length="256" mass="29093">MLFTLLGEFVLPGDGTAWTSAVLAAFERLGVAEKATRQALMRTSNAGWLNAEKVGRRTRWLLTPAATRLLTEGARRIYTFGPAQAWDGQWVLVQVRIPESDRRARHVVRTRLAWEGYGSLGPGLWISPHADREQEAVRVLREAGVADDAHVFVARRTGLSDTVEMVAAAWDLPEVEVEYEQFIAEFRAPGQPADVLLRQLELVHAWRRFPALDPALPRELLPPRWSGTTAAELFADRHQRWQDEARREWKRLNSQE</sequence>
<dbReference type="InterPro" id="IPR036388">
    <property type="entry name" value="WH-like_DNA-bd_sf"/>
</dbReference>
<dbReference type="Gene3D" id="1.10.10.10">
    <property type="entry name" value="Winged helix-like DNA-binding domain superfamily/Winged helix DNA-binding domain"/>
    <property type="match status" value="1"/>
</dbReference>
<accession>A0A6P2BPP8</accession>
<keyword evidence="5" id="KW-1185">Reference proteome</keyword>
<evidence type="ECO:0000259" key="1">
    <source>
        <dbReference type="Pfam" id="PF07848"/>
    </source>
</evidence>
<dbReference type="AlphaFoldDB" id="A0A6P2BPP8"/>
<gene>
    <name evidence="4" type="ORF">EAS64_36215</name>
</gene>
<organism evidence="4 5">
    <name type="scientific">Trebonia kvetii</name>
    <dbReference type="NCBI Taxonomy" id="2480626"/>
    <lineage>
        <taxon>Bacteria</taxon>
        <taxon>Bacillati</taxon>
        <taxon>Actinomycetota</taxon>
        <taxon>Actinomycetes</taxon>
        <taxon>Streptosporangiales</taxon>
        <taxon>Treboniaceae</taxon>
        <taxon>Trebonia</taxon>
    </lineage>
</organism>
<proteinExistence type="predicted"/>
<dbReference type="Pfam" id="PF08223">
    <property type="entry name" value="PaaX_C"/>
    <property type="match status" value="1"/>
</dbReference>
<reference evidence="4 5" key="1">
    <citation type="submission" date="2018-11" db="EMBL/GenBank/DDBJ databases">
        <title>Trebonia kvetii gen.nov., sp.nov., a novel acidophilic actinobacterium, and proposal of the new actinobacterial family Treboniaceae fam. nov.</title>
        <authorList>
            <person name="Rapoport D."/>
            <person name="Sagova-Mareckova M."/>
            <person name="Sedlacek I."/>
            <person name="Provaznik J."/>
            <person name="Kralova S."/>
            <person name="Pavlinic D."/>
            <person name="Benes V."/>
            <person name="Kopecky J."/>
        </authorList>
    </citation>
    <scope>NUCLEOTIDE SEQUENCE [LARGE SCALE GENOMIC DNA]</scope>
    <source>
        <strain evidence="4 5">15Tr583</strain>
    </source>
</reference>
<evidence type="ECO:0000313" key="4">
    <source>
        <dbReference type="EMBL" id="TVZ00930.1"/>
    </source>
</evidence>
<dbReference type="PIRSF" id="PIRSF020623">
    <property type="entry name" value="PaaX"/>
    <property type="match status" value="1"/>
</dbReference>
<protein>
    <submittedName>
        <fullName evidence="4">PaaX family transcriptional regulator</fullName>
    </submittedName>
</protein>
<dbReference type="InterPro" id="IPR048846">
    <property type="entry name" value="PaaX-like_central"/>
</dbReference>
<name>A0A6P2BPP8_9ACTN</name>
<dbReference type="InterPro" id="IPR011965">
    <property type="entry name" value="PaaX_trns_reg"/>
</dbReference>
<feature type="domain" description="Transcriptional repressor PaaX-like C-terminal" evidence="2">
    <location>
        <begin position="170"/>
        <end position="250"/>
    </location>
</feature>